<comment type="caution">
    <text evidence="1">The sequence shown here is derived from an EMBL/GenBank/DDBJ whole genome shotgun (WGS) entry which is preliminary data.</text>
</comment>
<dbReference type="AlphaFoldDB" id="A0ABD3AU05"/>
<dbReference type="Proteomes" id="UP001630127">
    <property type="component" value="Unassembled WGS sequence"/>
</dbReference>
<proteinExistence type="predicted"/>
<reference evidence="1 2" key="1">
    <citation type="submission" date="2024-11" db="EMBL/GenBank/DDBJ databases">
        <title>A near-complete genome assembly of Cinchona calisaya.</title>
        <authorList>
            <person name="Lian D.C."/>
            <person name="Zhao X.W."/>
            <person name="Wei L."/>
        </authorList>
    </citation>
    <scope>NUCLEOTIDE SEQUENCE [LARGE SCALE GENOMIC DNA]</scope>
    <source>
        <tissue evidence="1">Nenye</tissue>
    </source>
</reference>
<accession>A0ABD3AU05</accession>
<organism evidence="1 2">
    <name type="scientific">Cinchona calisaya</name>
    <dbReference type="NCBI Taxonomy" id="153742"/>
    <lineage>
        <taxon>Eukaryota</taxon>
        <taxon>Viridiplantae</taxon>
        <taxon>Streptophyta</taxon>
        <taxon>Embryophyta</taxon>
        <taxon>Tracheophyta</taxon>
        <taxon>Spermatophyta</taxon>
        <taxon>Magnoliopsida</taxon>
        <taxon>eudicotyledons</taxon>
        <taxon>Gunneridae</taxon>
        <taxon>Pentapetalae</taxon>
        <taxon>asterids</taxon>
        <taxon>lamiids</taxon>
        <taxon>Gentianales</taxon>
        <taxon>Rubiaceae</taxon>
        <taxon>Cinchonoideae</taxon>
        <taxon>Cinchoneae</taxon>
        <taxon>Cinchona</taxon>
    </lineage>
</organism>
<keyword evidence="2" id="KW-1185">Reference proteome</keyword>
<dbReference type="EMBL" id="JBJUIK010000002">
    <property type="protein sequence ID" value="KAL3534462.1"/>
    <property type="molecule type" value="Genomic_DNA"/>
</dbReference>
<name>A0ABD3AU05_9GENT</name>
<protein>
    <submittedName>
        <fullName evidence="1">Uncharacterized protein</fullName>
    </submittedName>
</protein>
<gene>
    <name evidence="1" type="ORF">ACH5RR_002923</name>
</gene>
<evidence type="ECO:0000313" key="1">
    <source>
        <dbReference type="EMBL" id="KAL3534462.1"/>
    </source>
</evidence>
<evidence type="ECO:0000313" key="2">
    <source>
        <dbReference type="Proteomes" id="UP001630127"/>
    </source>
</evidence>
<sequence length="104" mass="11636">MKQLLNACWLNVSEALFQGVYCRLLPNIICRDHTSSAPLHTAVLYSRLEPVTSGLLFPQWGRLSPIELVRGVSFRRTKGLVPRVRAWSKALQSEVGLSWQGGMA</sequence>